<gene>
    <name evidence="2" type="ORF">UFOPK2234_00529</name>
</gene>
<organism evidence="2">
    <name type="scientific">freshwater metagenome</name>
    <dbReference type="NCBI Taxonomy" id="449393"/>
    <lineage>
        <taxon>unclassified sequences</taxon>
        <taxon>metagenomes</taxon>
        <taxon>ecological metagenomes</taxon>
    </lineage>
</organism>
<evidence type="ECO:0000256" key="1">
    <source>
        <dbReference type="SAM" id="MobiDB-lite"/>
    </source>
</evidence>
<dbReference type="EMBL" id="CAEZWG010000084">
    <property type="protein sequence ID" value="CAB4652271.1"/>
    <property type="molecule type" value="Genomic_DNA"/>
</dbReference>
<feature type="compositionally biased region" description="Polar residues" evidence="1">
    <location>
        <begin position="16"/>
        <end position="25"/>
    </location>
</feature>
<reference evidence="2" key="1">
    <citation type="submission" date="2020-05" db="EMBL/GenBank/DDBJ databases">
        <authorList>
            <person name="Chiriac C."/>
            <person name="Salcher M."/>
            <person name="Ghai R."/>
            <person name="Kavagutti S V."/>
        </authorList>
    </citation>
    <scope>NUCLEOTIDE SEQUENCE</scope>
</reference>
<protein>
    <submittedName>
        <fullName evidence="2">Unannotated protein</fullName>
    </submittedName>
</protein>
<feature type="region of interest" description="Disordered" evidence="1">
    <location>
        <begin position="1"/>
        <end position="25"/>
    </location>
</feature>
<dbReference type="AlphaFoldDB" id="A0A6J6KRM6"/>
<name>A0A6J6KRM6_9ZZZZ</name>
<proteinExistence type="predicted"/>
<accession>A0A6J6KRM6</accession>
<sequence length="55" mass="5702">MADTPTSNGIALATSPPKTKTKSMNVSGIEIDSESFRSSAILVLIAWANTPVPLA</sequence>
<evidence type="ECO:0000313" key="2">
    <source>
        <dbReference type="EMBL" id="CAB4652271.1"/>
    </source>
</evidence>